<organism evidence="2 3">
    <name type="scientific">Mycena metata</name>
    <dbReference type="NCBI Taxonomy" id="1033252"/>
    <lineage>
        <taxon>Eukaryota</taxon>
        <taxon>Fungi</taxon>
        <taxon>Dikarya</taxon>
        <taxon>Basidiomycota</taxon>
        <taxon>Agaricomycotina</taxon>
        <taxon>Agaricomycetes</taxon>
        <taxon>Agaricomycetidae</taxon>
        <taxon>Agaricales</taxon>
        <taxon>Marasmiineae</taxon>
        <taxon>Mycenaceae</taxon>
        <taxon>Mycena</taxon>
    </lineage>
</organism>
<reference evidence="2" key="1">
    <citation type="submission" date="2023-03" db="EMBL/GenBank/DDBJ databases">
        <title>Massive genome expansion in bonnet fungi (Mycena s.s.) driven by repeated elements and novel gene families across ecological guilds.</title>
        <authorList>
            <consortium name="Lawrence Berkeley National Laboratory"/>
            <person name="Harder C.B."/>
            <person name="Miyauchi S."/>
            <person name="Viragh M."/>
            <person name="Kuo A."/>
            <person name="Thoen E."/>
            <person name="Andreopoulos B."/>
            <person name="Lu D."/>
            <person name="Skrede I."/>
            <person name="Drula E."/>
            <person name="Henrissat B."/>
            <person name="Morin E."/>
            <person name="Kohler A."/>
            <person name="Barry K."/>
            <person name="LaButti K."/>
            <person name="Morin E."/>
            <person name="Salamov A."/>
            <person name="Lipzen A."/>
            <person name="Mereny Z."/>
            <person name="Hegedus B."/>
            <person name="Baldrian P."/>
            <person name="Stursova M."/>
            <person name="Weitz H."/>
            <person name="Taylor A."/>
            <person name="Grigoriev I.V."/>
            <person name="Nagy L.G."/>
            <person name="Martin F."/>
            <person name="Kauserud H."/>
        </authorList>
    </citation>
    <scope>NUCLEOTIDE SEQUENCE</scope>
    <source>
        <strain evidence="2">CBHHK182m</strain>
    </source>
</reference>
<dbReference type="Proteomes" id="UP001215598">
    <property type="component" value="Unassembled WGS sequence"/>
</dbReference>
<keyword evidence="3" id="KW-1185">Reference proteome</keyword>
<evidence type="ECO:0000313" key="2">
    <source>
        <dbReference type="EMBL" id="KAJ7688917.1"/>
    </source>
</evidence>
<feature type="region of interest" description="Disordered" evidence="1">
    <location>
        <begin position="74"/>
        <end position="100"/>
    </location>
</feature>
<feature type="region of interest" description="Disordered" evidence="1">
    <location>
        <begin position="427"/>
        <end position="651"/>
    </location>
</feature>
<feature type="compositionally biased region" description="Acidic residues" evidence="1">
    <location>
        <begin position="305"/>
        <end position="327"/>
    </location>
</feature>
<comment type="caution">
    <text evidence="2">The sequence shown here is derived from an EMBL/GenBank/DDBJ whole genome shotgun (WGS) entry which is preliminary data.</text>
</comment>
<name>A0AAD7DD88_9AGAR</name>
<dbReference type="AlphaFoldDB" id="A0AAD7DD88"/>
<evidence type="ECO:0000313" key="3">
    <source>
        <dbReference type="Proteomes" id="UP001215598"/>
    </source>
</evidence>
<proteinExistence type="predicted"/>
<accession>A0AAD7DD88</accession>
<dbReference type="EMBL" id="JARKIB010000921">
    <property type="protein sequence ID" value="KAJ7688917.1"/>
    <property type="molecule type" value="Genomic_DNA"/>
</dbReference>
<evidence type="ECO:0000256" key="1">
    <source>
        <dbReference type="SAM" id="MobiDB-lite"/>
    </source>
</evidence>
<gene>
    <name evidence="2" type="ORF">B0H16DRAFT_1487292</name>
</gene>
<feature type="region of interest" description="Disordered" evidence="1">
    <location>
        <begin position="302"/>
        <end position="368"/>
    </location>
</feature>
<protein>
    <submittedName>
        <fullName evidence="2">Uncharacterized protein</fullName>
    </submittedName>
</protein>
<feature type="compositionally biased region" description="Low complexity" evidence="1">
    <location>
        <begin position="475"/>
        <end position="494"/>
    </location>
</feature>
<sequence length="779" mass="83452">MGRSKVRQRRIPRANRKNLRLRAEGAREKILELHIAEYTDALERGWRQERECLQGICNEFHARISWRLQDHEEPDVVPDYDPRAPPPAEDLDEDDKKNKRKRVDVLNEAYQQYMHEAYETDIAALVAERWLARPSPGSNLQTQPKPTAAFRAEVARDLFAAFPEDERNGYAERAKEEAQQAREKYNTALKAPPSKKPEDRQRCIDELGNFLGPIQRGILELTGLHSVVLMGGPIPKYGGELQSVYSSYGRSRTAGKQHFPEWAGERWDAQVGQLMEEYLKGAFTEEDIKEAALPDVLENAKYTLDPDEGDNDDNSESDSNADSDDSDASPAPAKKKQKVAPQPGPAAAKPRGKKATKAPAPAQCSPTPELQLADLPMDEIIAQTLTGKTVTANTLAPRGLSYVKERNMARNKILLAALEAEIHQGMEDISGDGGEPVAGKKKRKSPKEATQDEGEEGEEGEVQRRKSRRLNGSEAPVTNPTPAPTATSTTAPSTTPTPAPAPTTTSTTAPSTTPVTNPTATSTTAPSTTTPAPAPTAISTTAPSTTPVTNPTATSTTAPSTTPMPAPALAAATTPTPAPAPTAAATPTPTRAAPTPTVAPAPTLTAAATPAPTAAATPMSAPGAPTPAATSTPRPTPAPTAAATPTPAPAPAPAAVVVEMPEDAPAWLRGCVAQLSRRDLGCHFTGLLETLVRLKTSFGFDDDTYETLPAEGRPKEVGDWIKGGRDRSSKVPPVKNLAKYIRQWNLWWGSLQPAWCRRDSDGNLMTGGNTEYGTTIGDS</sequence>
<feature type="compositionally biased region" description="Low complexity" evidence="1">
    <location>
        <begin position="502"/>
        <end position="645"/>
    </location>
</feature>
<feature type="compositionally biased region" description="Acidic residues" evidence="1">
    <location>
        <begin position="451"/>
        <end position="460"/>
    </location>
</feature>
<dbReference type="PRINTS" id="PR01217">
    <property type="entry name" value="PRICHEXTENSN"/>
</dbReference>
<feature type="compositionally biased region" description="Low complexity" evidence="1">
    <location>
        <begin position="339"/>
        <end position="349"/>
    </location>
</feature>